<dbReference type="GO" id="GO:0008168">
    <property type="term" value="F:methyltransferase activity"/>
    <property type="evidence" value="ECO:0007669"/>
    <property type="project" value="UniProtKB-KW"/>
</dbReference>
<keyword evidence="2" id="KW-0489">Methyltransferase</keyword>
<accession>A0A3N4RQI7</accession>
<gene>
    <name evidence="2" type="ORF">EDD38_1334</name>
    <name evidence="1" type="ORF">EDD39_0686</name>
</gene>
<evidence type="ECO:0000313" key="1">
    <source>
        <dbReference type="EMBL" id="ROR42561.1"/>
    </source>
</evidence>
<reference evidence="3 4" key="1">
    <citation type="submission" date="2018-11" db="EMBL/GenBank/DDBJ databases">
        <title>Sequencing the genomes of 1000 actinobacteria strains.</title>
        <authorList>
            <person name="Klenk H.-P."/>
        </authorList>
    </citation>
    <scope>NUCLEOTIDE SEQUENCE [LARGE SCALE GENOMIC DNA]</scope>
    <source>
        <strain evidence="1 4">DSM 44780</strain>
        <strain evidence="2 3">DSM 44781</strain>
    </source>
</reference>
<evidence type="ECO:0000313" key="3">
    <source>
        <dbReference type="Proteomes" id="UP000266906"/>
    </source>
</evidence>
<evidence type="ECO:0000313" key="4">
    <source>
        <dbReference type="Proteomes" id="UP000267408"/>
    </source>
</evidence>
<dbReference type="GO" id="GO:0032259">
    <property type="term" value="P:methylation"/>
    <property type="evidence" value="ECO:0007669"/>
    <property type="project" value="UniProtKB-KW"/>
</dbReference>
<dbReference type="InterPro" id="IPR029063">
    <property type="entry name" value="SAM-dependent_MTases_sf"/>
</dbReference>
<dbReference type="EMBL" id="RKQG01000001">
    <property type="protein sequence ID" value="RPE33055.1"/>
    <property type="molecule type" value="Genomic_DNA"/>
</dbReference>
<protein>
    <submittedName>
        <fullName evidence="2">Methyltransferase family protein</fullName>
    </submittedName>
</protein>
<proteinExistence type="predicted"/>
<sequence>MTIQLDTAVANAQLDDLVDFYLPQSADEPSLFEIWERGEARGDSVTPSTFSPEYRSWMRDLLVGELRRQEDPALLSLGSGNAAVESDVQRQGYRVLAVDAMAEAVAIARGKGLEAVRADITTWTPEGRWPVVYMDGLLGHLLVDGQLPVLARIHGWLAAGGHGTLVASNDSTRNGEGVQKAPGVTGFHWLSEEYLREQALAAGFTEVRVETFHYSRPLSGDRARSVIVARV</sequence>
<dbReference type="SUPFAM" id="SSF53335">
    <property type="entry name" value="S-adenosyl-L-methionine-dependent methyltransferases"/>
    <property type="match status" value="1"/>
</dbReference>
<dbReference type="AlphaFoldDB" id="A0A3N4RQI7"/>
<comment type="caution">
    <text evidence="2">The sequence shown here is derived from an EMBL/GenBank/DDBJ whole genome shotgun (WGS) entry which is preliminary data.</text>
</comment>
<keyword evidence="1" id="KW-0808">Transferase</keyword>
<accession>A0A8G1XBW3</accession>
<dbReference type="Proteomes" id="UP000267408">
    <property type="component" value="Unassembled WGS sequence"/>
</dbReference>
<dbReference type="EMBL" id="RJVJ01000001">
    <property type="protein sequence ID" value="ROR42561.1"/>
    <property type="molecule type" value="Genomic_DNA"/>
</dbReference>
<evidence type="ECO:0000313" key="2">
    <source>
        <dbReference type="EMBL" id="RPE33055.1"/>
    </source>
</evidence>
<organism evidence="2 3">
    <name type="scientific">Kitasatospora cineracea</name>
    <dbReference type="NCBI Taxonomy" id="88074"/>
    <lineage>
        <taxon>Bacteria</taxon>
        <taxon>Bacillati</taxon>
        <taxon>Actinomycetota</taxon>
        <taxon>Actinomycetes</taxon>
        <taxon>Kitasatosporales</taxon>
        <taxon>Streptomycetaceae</taxon>
        <taxon>Kitasatospora</taxon>
    </lineage>
</organism>
<dbReference type="Pfam" id="PF13489">
    <property type="entry name" value="Methyltransf_23"/>
    <property type="match status" value="1"/>
</dbReference>
<dbReference type="Gene3D" id="3.40.50.150">
    <property type="entry name" value="Vaccinia Virus protein VP39"/>
    <property type="match status" value="1"/>
</dbReference>
<keyword evidence="3" id="KW-1185">Reference proteome</keyword>
<dbReference type="Proteomes" id="UP000266906">
    <property type="component" value="Unassembled WGS sequence"/>
</dbReference>
<name>A0A3N4RQI7_9ACTN</name>
<dbReference type="OrthoDB" id="3687547at2"/>
<dbReference type="RefSeq" id="WP_123553307.1">
    <property type="nucleotide sequence ID" value="NZ_RJVJ01000001.1"/>
</dbReference>